<protein>
    <recommendedName>
        <fullName evidence="2">Glutamyl-tRNA amidotransferase complex subunit Gta3 domain-containing protein</fullName>
    </recommendedName>
</protein>
<dbReference type="PANTHER" id="PTHR15004">
    <property type="entry name" value="GLUTAMYL-TRNA(GLN) AMIDOTRANSFERASE SUBUNIT C, MITOCHONDRIAL"/>
    <property type="match status" value="1"/>
</dbReference>
<evidence type="ECO:0000259" key="2">
    <source>
        <dbReference type="Pfam" id="PF20978"/>
    </source>
</evidence>
<sequence>MGAATLVGKSMRFRAFAKANACGAISSPRAFSSTNIAQEAATGSSKGKVDVAELLSKPSWSVASLLPSKSETPSAPEISSNQLHHLLRLSALPPPKSPEEEQRMLSTLSSQLHFVKDIQAVDTTGVEPLRSLRDETAQGEAQAELGVEALKEAFEKESVRGKYHKRIRRNRDVAEKKTRDWDPLATANKKVGRFFVVEGEKSDTTATTIMKQQAIYNDAVAPLPTSLHSERDFANTAISKERLCSDDHTPKAPSKKMCFIWYHTGHCDRNPERPTNPGKLCPYLHSLTANEQDTKLSHWPKFLHRKPCGLPLCPLKDVTWQKTQPKDAKAQKGTCVAGSSAGCARASKKRELDEVTTSTIAKRPRKDQAPAAKVRQRGKSRDDPLKSSARQTNMEYDEYEGERVSSSEGVTCFFWYHGRCSRAADRGCDYLHCLTDPPSMVQPPPGYVHAKPCILPWCPGDSPAKTIQSNEKSESMKTKKGRPGKKRVEYSLYSKRVDEQEQLDFEGDDDQSDVSEAPSCGQELFTGEDWYLKGFE</sequence>
<evidence type="ECO:0000313" key="3">
    <source>
        <dbReference type="EMBL" id="RMZ09119.1"/>
    </source>
</evidence>
<organism evidence="3 4">
    <name type="scientific">Hortaea werneckii</name>
    <name type="common">Black yeast</name>
    <name type="synonym">Cladosporium werneckii</name>
    <dbReference type="NCBI Taxonomy" id="91943"/>
    <lineage>
        <taxon>Eukaryota</taxon>
        <taxon>Fungi</taxon>
        <taxon>Dikarya</taxon>
        <taxon>Ascomycota</taxon>
        <taxon>Pezizomycotina</taxon>
        <taxon>Dothideomycetes</taxon>
        <taxon>Dothideomycetidae</taxon>
        <taxon>Mycosphaerellales</taxon>
        <taxon>Teratosphaeriaceae</taxon>
        <taxon>Hortaea</taxon>
    </lineage>
</organism>
<comment type="caution">
    <text evidence="3">The sequence shown here is derived from an EMBL/GenBank/DDBJ whole genome shotgun (WGS) entry which is preliminary data.</text>
</comment>
<name>A0A3M7H710_HORWE</name>
<dbReference type="Pfam" id="PF20978">
    <property type="entry name" value="Gta3"/>
    <property type="match status" value="1"/>
</dbReference>
<gene>
    <name evidence="3" type="ORF">D0860_04382</name>
</gene>
<dbReference type="GO" id="GO:0070681">
    <property type="term" value="P:glutaminyl-tRNAGln biosynthesis via transamidation"/>
    <property type="evidence" value="ECO:0007669"/>
    <property type="project" value="TreeGrafter"/>
</dbReference>
<dbReference type="AlphaFoldDB" id="A0A3M7H710"/>
<dbReference type="GO" id="GO:0006450">
    <property type="term" value="P:regulation of translational fidelity"/>
    <property type="evidence" value="ECO:0007669"/>
    <property type="project" value="InterPro"/>
</dbReference>
<reference evidence="3 4" key="1">
    <citation type="journal article" date="2018" name="BMC Genomics">
        <title>Genomic evidence for intraspecific hybridization in a clonal and extremely halotolerant yeast.</title>
        <authorList>
            <person name="Gostincar C."/>
            <person name="Stajich J.E."/>
            <person name="Zupancic J."/>
            <person name="Zalar P."/>
            <person name="Gunde-Cimerman N."/>
        </authorList>
    </citation>
    <scope>NUCLEOTIDE SEQUENCE [LARGE SCALE GENOMIC DNA]</scope>
    <source>
        <strain evidence="3 4">EXF-562</strain>
    </source>
</reference>
<feature type="region of interest" description="Disordered" evidence="1">
    <location>
        <begin position="464"/>
        <end position="523"/>
    </location>
</feature>
<evidence type="ECO:0000313" key="4">
    <source>
        <dbReference type="Proteomes" id="UP000280598"/>
    </source>
</evidence>
<dbReference type="PANTHER" id="PTHR15004:SF0">
    <property type="entry name" value="GLUTAMYL-TRNA(GLN) AMIDOTRANSFERASE SUBUNIT C, MITOCHONDRIAL"/>
    <property type="match status" value="1"/>
</dbReference>
<dbReference type="InterPro" id="IPR003837">
    <property type="entry name" value="GatC"/>
</dbReference>
<feature type="region of interest" description="Disordered" evidence="1">
    <location>
        <begin position="354"/>
        <end position="400"/>
    </location>
</feature>
<dbReference type="EMBL" id="QWIS01000078">
    <property type="protein sequence ID" value="RMZ09119.1"/>
    <property type="molecule type" value="Genomic_DNA"/>
</dbReference>
<dbReference type="VEuPathDB" id="FungiDB:BTJ68_05546"/>
<dbReference type="Proteomes" id="UP000280598">
    <property type="component" value="Unassembled WGS sequence"/>
</dbReference>
<feature type="domain" description="Glutamyl-tRNA amidotransferase complex subunit Gta3" evidence="2">
    <location>
        <begin position="73"/>
        <end position="129"/>
    </location>
</feature>
<feature type="compositionally biased region" description="Acidic residues" evidence="1">
    <location>
        <begin position="500"/>
        <end position="513"/>
    </location>
</feature>
<dbReference type="InterPro" id="IPR049545">
    <property type="entry name" value="Gta3_dom"/>
</dbReference>
<dbReference type="GO" id="GO:0030956">
    <property type="term" value="C:glutamyl-tRNA(Gln) amidotransferase complex"/>
    <property type="evidence" value="ECO:0007669"/>
    <property type="project" value="TreeGrafter"/>
</dbReference>
<evidence type="ECO:0000256" key="1">
    <source>
        <dbReference type="SAM" id="MobiDB-lite"/>
    </source>
</evidence>
<proteinExistence type="predicted"/>
<accession>A0A3M7H710</accession>
<dbReference type="GO" id="GO:0032543">
    <property type="term" value="P:mitochondrial translation"/>
    <property type="evidence" value="ECO:0007669"/>
    <property type="project" value="TreeGrafter"/>
</dbReference>
<dbReference type="GO" id="GO:0005739">
    <property type="term" value="C:mitochondrion"/>
    <property type="evidence" value="ECO:0007669"/>
    <property type="project" value="TreeGrafter"/>
</dbReference>